<dbReference type="OMA" id="RTYIDPY"/>
<feature type="region of interest" description="Disordered" evidence="9">
    <location>
        <begin position="1"/>
        <end position="69"/>
    </location>
</feature>
<dbReference type="Pfam" id="PF00664">
    <property type="entry name" value="ABC_membrane"/>
    <property type="match status" value="1"/>
</dbReference>
<keyword evidence="14" id="KW-1185">Reference proteome</keyword>
<keyword evidence="8 10" id="KW-0472">Membrane</keyword>
<dbReference type="eggNOG" id="KOG0054">
    <property type="taxonomic scope" value="Eukaryota"/>
</dbReference>
<feature type="compositionally biased region" description="Basic and acidic residues" evidence="9">
    <location>
        <begin position="550"/>
        <end position="572"/>
    </location>
</feature>
<feature type="transmembrane region" description="Helical" evidence="10">
    <location>
        <begin position="1304"/>
        <end position="1322"/>
    </location>
</feature>
<dbReference type="Gene3D" id="3.40.50.300">
    <property type="entry name" value="P-loop containing nucleotide triphosphate hydrolases"/>
    <property type="match status" value="3"/>
</dbReference>
<keyword evidence="4 10" id="KW-0812">Transmembrane</keyword>
<proteinExistence type="inferred from homology"/>
<dbReference type="InterPro" id="IPR036640">
    <property type="entry name" value="ABC1_TM_sf"/>
</dbReference>
<gene>
    <name evidence="13" type="ORF">TOT_030000681</name>
</gene>
<dbReference type="Gene3D" id="1.20.1560.10">
    <property type="entry name" value="ABC transporter type 1, transmembrane domain"/>
    <property type="match status" value="2"/>
</dbReference>
<dbReference type="PANTHER" id="PTHR24223:SF456">
    <property type="entry name" value="MULTIDRUG RESISTANCE-ASSOCIATED PROTEIN LETHAL(2)03659"/>
    <property type="match status" value="1"/>
</dbReference>
<protein>
    <submittedName>
        <fullName evidence="13">ABC transporter</fullName>
    </submittedName>
</protein>
<dbReference type="SMART" id="SM00382">
    <property type="entry name" value="AAA"/>
    <property type="match status" value="1"/>
</dbReference>
<feature type="compositionally biased region" description="Basic and acidic residues" evidence="9">
    <location>
        <begin position="644"/>
        <end position="656"/>
    </location>
</feature>
<dbReference type="VEuPathDB" id="PiroplasmaDB:TOT_030000681"/>
<feature type="domain" description="ABC transporter" evidence="11">
    <location>
        <begin position="1467"/>
        <end position="1816"/>
    </location>
</feature>
<feature type="compositionally biased region" description="Polar residues" evidence="9">
    <location>
        <begin position="1"/>
        <end position="17"/>
    </location>
</feature>
<dbReference type="InterPro" id="IPR011527">
    <property type="entry name" value="ABC1_TM_dom"/>
</dbReference>
<dbReference type="GO" id="GO:0005524">
    <property type="term" value="F:ATP binding"/>
    <property type="evidence" value="ECO:0007669"/>
    <property type="project" value="UniProtKB-KW"/>
</dbReference>
<keyword evidence="7 10" id="KW-1133">Transmembrane helix</keyword>
<evidence type="ECO:0000256" key="5">
    <source>
        <dbReference type="ARBA" id="ARBA00022741"/>
    </source>
</evidence>
<feature type="transmembrane region" description="Helical" evidence="10">
    <location>
        <begin position="164"/>
        <end position="187"/>
    </location>
</feature>
<feature type="region of interest" description="Disordered" evidence="9">
    <location>
        <begin position="973"/>
        <end position="1013"/>
    </location>
</feature>
<feature type="transmembrane region" description="Helical" evidence="10">
    <location>
        <begin position="340"/>
        <end position="358"/>
    </location>
</feature>
<dbReference type="OrthoDB" id="4865934at2759"/>
<dbReference type="PROSITE" id="PS50893">
    <property type="entry name" value="ABC_TRANSPORTER_2"/>
    <property type="match status" value="2"/>
</dbReference>
<dbReference type="KEGG" id="tot:TOT_030000681"/>
<evidence type="ECO:0000256" key="9">
    <source>
        <dbReference type="SAM" id="MobiDB-lite"/>
    </source>
</evidence>
<dbReference type="Pfam" id="PF00005">
    <property type="entry name" value="ABC_tran"/>
    <property type="match status" value="1"/>
</dbReference>
<dbReference type="InterPro" id="IPR003439">
    <property type="entry name" value="ABC_transporter-like_ATP-bd"/>
</dbReference>
<keyword evidence="5" id="KW-0547">Nucleotide-binding</keyword>
<feature type="transmembrane region" description="Helical" evidence="10">
    <location>
        <begin position="199"/>
        <end position="218"/>
    </location>
</feature>
<feature type="domain" description="ABC transporter" evidence="11">
    <location>
        <begin position="708"/>
        <end position="945"/>
    </location>
</feature>
<dbReference type="EMBL" id="AP011948">
    <property type="protein sequence ID" value="BAM41420.1"/>
    <property type="molecule type" value="Genomic_DNA"/>
</dbReference>
<name>J4D9J4_THEOR</name>
<evidence type="ECO:0000313" key="14">
    <source>
        <dbReference type="Proteomes" id="UP000003786"/>
    </source>
</evidence>
<dbReference type="GeneID" id="20715840"/>
<dbReference type="RefSeq" id="XP_009691721.1">
    <property type="nucleotide sequence ID" value="XM_009693426.1"/>
</dbReference>
<feature type="transmembrane region" description="Helical" evidence="10">
    <location>
        <begin position="364"/>
        <end position="381"/>
    </location>
</feature>
<feature type="domain" description="ABC transmembrane type-1" evidence="12">
    <location>
        <begin position="1095"/>
        <end position="1316"/>
    </location>
</feature>
<dbReference type="SUPFAM" id="SSF90123">
    <property type="entry name" value="ABC transporter transmembrane region"/>
    <property type="match status" value="2"/>
</dbReference>
<feature type="compositionally biased region" description="Basic and acidic residues" evidence="9">
    <location>
        <begin position="23"/>
        <end position="38"/>
    </location>
</feature>
<sequence length="1954" mass="225414">MDGTNPNVDCSNHSSPENLDFGQSEKEYRSEIGDKVTGELDTLEVVDNEEQNEQNEQKEEDAKSRKRKKKNKKKEPKYIDYCQSTGFNFYFFSWMTNWIKLASKGNLKHEEFPDLPDSDFDQYFTYEFGNLLDEYRDYDKCNSLVKFIGRSRLCVLKVFKKNFLLLYLFSIVNDVFEILNIFLLKRVMKQKVPETINGLLRYIFLVLLVLCVNLFDIVTDGHHYFYYRRLVLRIENLLFSFLFSRIMAKNYYDVNDVPKGGGSSHKRMNTDGSISITMLPKLHNSSNLLDSKNNVKIERDASRLNAEESEDHNWRGEDDISLLNLALFDISEIAWGILKLVDLCAIPVKILIVGWWLYHQVGRTSLKAVVFIVVSSVLMILSECQSAKLVKGYVTRIDDRISKTLTILENLTNFKMFRWIGLCREAVLKSRIMELQLCMKRTVLTSIGSWLGISLPNILALAVFLIYSTSSNSGVTLDPSFSIPLLHTLSHFIKPFRDLPSDLSDHLETTISCNRIESFLFSKQLKTYINSKYHSHEKQTEEEDEEGDSEIGRESEDKKGSEKDEKHTEEKGPLSGYDESLATGRTTLPNESIREDQTLIEYEGTVAGKVHKEVERIESELKGKEKGSEETREQSNGNIVDQVKSVDLEDVKESKRAQRPGVDVDYNKNVLRSPLQVDDSKKVQRPGVELENGNVTRSGVNVEEKCVVEMRSATFYRGEKRVFTRMDFKMNSKDKVIISGSNISEKFLFTMSLIDELRHTEGFYYNYYVENNMCTGIVSQNPWIPMGTVRDIILFGNKYNKYLYNRVVEICQLKYDFSNWKLSDMRFVDEGGQNLSTGQKVRISLARSLYTIFNNLFGKRGMLKEFTCILTVQENFFGIVKGYNFSENFKFYNISNSAIQQVTLESDEMEDSRELLNSYNKTVPEEGSMVWEEEEECGSLEGEESVGSEEREFVFSESGDSLRGGYELRGGYDGAVDDSGDNVEENSGKHKQKNNDKVTQTNKQDKRQKKKEELVSQNAEIIRQNDLFSENKEEGNVSLVKFENFVWYLKKVNLKLVCLVVSVSFMAMSLNVGSDIVVSRWASVAKKGEEVVEKDSVIVKGIYNSTYLSKLNFLYLFTFMTSCTIVLFLLRAFLEVQGTLNAAYKVYYSALNGILKCPIIIFNKIPIGNINNRLSADQSFADYSIFRRFSHFMSSFIFTVLTAMSLCYLNPWTSILIPTLVFLSYFCVFRIYIPMSIFIMRSNLETRGYICGQFSQVISGSHVIKSLNNEDYVMSNFLRDLRVHQNTKFFNHAASCWTMIRLRILTYPLTIVNLLIPLIPIVKDSEFNSEFNRRMERERGVNGLFGAIAESDSEKKDLVDGKVGLALTYSYKFAKLLKSTLTKIVELETEMCASQRLQELAKLDPDYNINDERLFDRKKLRLMNSTHIMNKVREINKHASISTTSEVEGLASLSGGENLYIDFEEGLEVRKAVVKYDSKVCLDEISFKTSGNDHIGLIGRTGAGKSTLLLSLGGLIQLESGTIKIDGKDISTLSNEEMKEMVAILPHTPPLLQGWSVRKYVDPENEHTEEEIIKGIRACNMVKFLTHILEVSENDIYDIKDSGYKTVKEREDGRMRRRYSKESMESYYSNMESEDEDWNDEKDVVEVDREDEDQKNYGYDHEEKHYDKYDEDDFEKRRKKEYGYDQEKDEEEERDLRAVLKVKITKQKEHSYTIVSDFDLQYLTLLRLYLDRKKLRLILIDECFTVEKDNDLDLEPIHELVDRLFKKNIVIIVAHHKESLSLCSRILLLEGGRIAETQIAEVSMSYGWLTESSLGPKKPKAIAAPKGSLSALNSIIKRHMEKDVEKHEQKRKTKKADLFELSNPGVELRNKIDRKESTLNRKNRRSRMEQKAKLYEQLKEGRAEAGDSSEYLVDFRRKQENEFRELEEGICDSFHRHCMYRCGAQGFRRPTSIA</sequence>
<evidence type="ECO:0000256" key="10">
    <source>
        <dbReference type="SAM" id="Phobius"/>
    </source>
</evidence>
<dbReference type="GO" id="GO:0140359">
    <property type="term" value="F:ABC-type transporter activity"/>
    <property type="evidence" value="ECO:0007669"/>
    <property type="project" value="InterPro"/>
</dbReference>
<feature type="transmembrane region" description="Helical" evidence="10">
    <location>
        <begin position="1212"/>
        <end position="1233"/>
    </location>
</feature>
<dbReference type="GO" id="GO:0016887">
    <property type="term" value="F:ATP hydrolysis activity"/>
    <property type="evidence" value="ECO:0007669"/>
    <property type="project" value="InterPro"/>
</dbReference>
<feature type="transmembrane region" description="Helical" evidence="10">
    <location>
        <begin position="443"/>
        <end position="467"/>
    </location>
</feature>
<evidence type="ECO:0000259" key="12">
    <source>
        <dbReference type="PROSITE" id="PS50929"/>
    </source>
</evidence>
<evidence type="ECO:0000259" key="11">
    <source>
        <dbReference type="PROSITE" id="PS50893"/>
    </source>
</evidence>
<dbReference type="InterPro" id="IPR003593">
    <property type="entry name" value="AAA+_ATPase"/>
</dbReference>
<keyword evidence="3" id="KW-0813">Transport</keyword>
<dbReference type="Proteomes" id="UP000003786">
    <property type="component" value="Chromosome 3"/>
</dbReference>
<comment type="subcellular location">
    <subcellularLocation>
        <location evidence="1">Membrane</location>
        <topology evidence="1">Multi-pass membrane protein</topology>
    </subcellularLocation>
</comment>
<evidence type="ECO:0000256" key="2">
    <source>
        <dbReference type="ARBA" id="ARBA00009726"/>
    </source>
</evidence>
<organism evidence="13 14">
    <name type="scientific">Theileria orientalis strain Shintoku</name>
    <dbReference type="NCBI Taxonomy" id="869250"/>
    <lineage>
        <taxon>Eukaryota</taxon>
        <taxon>Sar</taxon>
        <taxon>Alveolata</taxon>
        <taxon>Apicomplexa</taxon>
        <taxon>Aconoidasida</taxon>
        <taxon>Piroplasmida</taxon>
        <taxon>Theileriidae</taxon>
        <taxon>Theileria</taxon>
    </lineage>
</organism>
<feature type="compositionally biased region" description="Acidic residues" evidence="9">
    <location>
        <begin position="975"/>
        <end position="984"/>
    </location>
</feature>
<evidence type="ECO:0000256" key="8">
    <source>
        <dbReference type="ARBA" id="ARBA00023136"/>
    </source>
</evidence>
<keyword evidence="6" id="KW-0067">ATP-binding</keyword>
<reference evidence="13 14" key="1">
    <citation type="journal article" date="2012" name="MBio">
        <title>Comparative genome analysis of three eukaryotic parasites with differing abilities to transform leukocytes reveals key mediators of Theileria-induced leukocyte transformation.</title>
        <authorList>
            <person name="Hayashida K."/>
            <person name="Hara Y."/>
            <person name="Abe T."/>
            <person name="Yamasaki C."/>
            <person name="Toyoda A."/>
            <person name="Kosuge T."/>
            <person name="Suzuki Y."/>
            <person name="Sato Y."/>
            <person name="Kawashima S."/>
            <person name="Katayama T."/>
            <person name="Wakaguri H."/>
            <person name="Inoue N."/>
            <person name="Homma K."/>
            <person name="Tada-Umezaki M."/>
            <person name="Yagi Y."/>
            <person name="Fujii Y."/>
            <person name="Habara T."/>
            <person name="Kanehisa M."/>
            <person name="Watanabe H."/>
            <person name="Ito K."/>
            <person name="Gojobori T."/>
            <person name="Sugawara H."/>
            <person name="Imanishi T."/>
            <person name="Weir W."/>
            <person name="Gardner M."/>
            <person name="Pain A."/>
            <person name="Shiels B."/>
            <person name="Hattori M."/>
            <person name="Nene V."/>
            <person name="Sugimoto C."/>
        </authorList>
    </citation>
    <scope>NUCLEOTIDE SEQUENCE [LARGE SCALE GENOMIC DNA]</scope>
    <source>
        <strain evidence="13 14">Shintoku</strain>
    </source>
</reference>
<dbReference type="SUPFAM" id="SSF52540">
    <property type="entry name" value="P-loop containing nucleoside triphosphate hydrolases"/>
    <property type="match status" value="2"/>
</dbReference>
<feature type="region of interest" description="Disordered" evidence="9">
    <location>
        <begin position="534"/>
        <end position="599"/>
    </location>
</feature>
<dbReference type="InterPro" id="IPR050173">
    <property type="entry name" value="ABC_transporter_C-like"/>
</dbReference>
<comment type="similarity">
    <text evidence="2">Belongs to the ABC transporter superfamily. ABCC family. Conjugate transporter (TC 3.A.1.208) subfamily.</text>
</comment>
<evidence type="ECO:0000256" key="1">
    <source>
        <dbReference type="ARBA" id="ARBA00004141"/>
    </source>
</evidence>
<feature type="compositionally biased region" description="Basic and acidic residues" evidence="9">
    <location>
        <begin position="618"/>
        <end position="633"/>
    </location>
</feature>
<feature type="compositionally biased region" description="Acidic residues" evidence="9">
    <location>
        <begin position="540"/>
        <end position="549"/>
    </location>
</feature>
<accession>J4D9J4</accession>
<feature type="compositionally biased region" description="Acidic residues" evidence="9">
    <location>
        <begin position="41"/>
        <end position="53"/>
    </location>
</feature>
<feature type="compositionally biased region" description="Acidic residues" evidence="9">
    <location>
        <begin position="931"/>
        <end position="947"/>
    </location>
</feature>
<feature type="region of interest" description="Disordered" evidence="9">
    <location>
        <begin position="618"/>
        <end position="665"/>
    </location>
</feature>
<evidence type="ECO:0000256" key="4">
    <source>
        <dbReference type="ARBA" id="ARBA00022692"/>
    </source>
</evidence>
<dbReference type="GO" id="GO:0016020">
    <property type="term" value="C:membrane"/>
    <property type="evidence" value="ECO:0007669"/>
    <property type="project" value="UniProtKB-SubCell"/>
</dbReference>
<feature type="transmembrane region" description="Helical" evidence="10">
    <location>
        <begin position="1054"/>
        <end position="1078"/>
    </location>
</feature>
<dbReference type="PANTHER" id="PTHR24223">
    <property type="entry name" value="ATP-BINDING CASSETTE SUB-FAMILY C"/>
    <property type="match status" value="1"/>
</dbReference>
<evidence type="ECO:0000256" key="7">
    <source>
        <dbReference type="ARBA" id="ARBA00022989"/>
    </source>
</evidence>
<feature type="transmembrane region" description="Helical" evidence="10">
    <location>
        <begin position="1185"/>
        <end position="1206"/>
    </location>
</feature>
<feature type="region of interest" description="Disordered" evidence="9">
    <location>
        <begin position="927"/>
        <end position="959"/>
    </location>
</feature>
<dbReference type="STRING" id="869250.J4D9J4"/>
<evidence type="ECO:0000256" key="6">
    <source>
        <dbReference type="ARBA" id="ARBA00022840"/>
    </source>
</evidence>
<dbReference type="PROSITE" id="PS50929">
    <property type="entry name" value="ABC_TM1F"/>
    <property type="match status" value="1"/>
</dbReference>
<evidence type="ECO:0000256" key="3">
    <source>
        <dbReference type="ARBA" id="ARBA00022448"/>
    </source>
</evidence>
<feature type="transmembrane region" description="Helical" evidence="10">
    <location>
        <begin position="1113"/>
        <end position="1134"/>
    </location>
</feature>
<dbReference type="InterPro" id="IPR027417">
    <property type="entry name" value="P-loop_NTPase"/>
</dbReference>
<feature type="transmembrane region" description="Helical" evidence="10">
    <location>
        <begin position="1146"/>
        <end position="1165"/>
    </location>
</feature>
<evidence type="ECO:0000313" key="13">
    <source>
        <dbReference type="EMBL" id="BAM41420.1"/>
    </source>
</evidence>